<feature type="transmembrane region" description="Helical" evidence="10">
    <location>
        <begin position="113"/>
        <end position="131"/>
    </location>
</feature>
<dbReference type="InterPro" id="IPR050482">
    <property type="entry name" value="Sensor_HK_TwoCompSys"/>
</dbReference>
<evidence type="ECO:0000256" key="7">
    <source>
        <dbReference type="ARBA" id="ARBA00022840"/>
    </source>
</evidence>
<keyword evidence="10" id="KW-0472">Membrane</keyword>
<keyword evidence="13" id="KW-1185">Reference proteome</keyword>
<evidence type="ECO:0000256" key="2">
    <source>
        <dbReference type="ARBA" id="ARBA00012438"/>
    </source>
</evidence>
<feature type="transmembrane region" description="Helical" evidence="10">
    <location>
        <begin position="137"/>
        <end position="154"/>
    </location>
</feature>
<keyword evidence="3" id="KW-0597">Phosphoprotein</keyword>
<evidence type="ECO:0000256" key="4">
    <source>
        <dbReference type="ARBA" id="ARBA00022679"/>
    </source>
</evidence>
<keyword evidence="8" id="KW-0902">Two-component regulatory system</keyword>
<feature type="domain" description="Signal transduction histidine kinase subgroup 3 dimerisation and phosphoacceptor" evidence="11">
    <location>
        <begin position="187"/>
        <end position="254"/>
    </location>
</feature>
<feature type="compositionally biased region" description="Basic and acidic residues" evidence="9">
    <location>
        <begin position="344"/>
        <end position="361"/>
    </location>
</feature>
<feature type="transmembrane region" description="Helical" evidence="10">
    <location>
        <begin position="12"/>
        <end position="31"/>
    </location>
</feature>
<gene>
    <name evidence="12" type="ORF">GCM10009741_01880</name>
</gene>
<proteinExistence type="predicted"/>
<feature type="transmembrane region" description="Helical" evidence="10">
    <location>
        <begin position="61"/>
        <end position="79"/>
    </location>
</feature>
<dbReference type="SUPFAM" id="SSF55874">
    <property type="entry name" value="ATPase domain of HSP90 chaperone/DNA topoisomerase II/histidine kinase"/>
    <property type="match status" value="1"/>
</dbReference>
<keyword evidence="6 12" id="KW-0418">Kinase</keyword>
<dbReference type="PANTHER" id="PTHR24421">
    <property type="entry name" value="NITRATE/NITRITE SENSOR PROTEIN NARX-RELATED"/>
    <property type="match status" value="1"/>
</dbReference>
<comment type="catalytic activity">
    <reaction evidence="1">
        <text>ATP + protein L-histidine = ADP + protein N-phospho-L-histidine.</text>
        <dbReference type="EC" id="2.7.13.3"/>
    </reaction>
</comment>
<evidence type="ECO:0000256" key="8">
    <source>
        <dbReference type="ARBA" id="ARBA00023012"/>
    </source>
</evidence>
<feature type="transmembrane region" description="Helical" evidence="10">
    <location>
        <begin position="85"/>
        <end position="101"/>
    </location>
</feature>
<keyword evidence="7" id="KW-0067">ATP-binding</keyword>
<dbReference type="EC" id="2.7.13.3" evidence="2"/>
<dbReference type="InterPro" id="IPR036890">
    <property type="entry name" value="HATPase_C_sf"/>
</dbReference>
<evidence type="ECO:0000256" key="9">
    <source>
        <dbReference type="SAM" id="MobiDB-lite"/>
    </source>
</evidence>
<evidence type="ECO:0000256" key="6">
    <source>
        <dbReference type="ARBA" id="ARBA00022777"/>
    </source>
</evidence>
<dbReference type="CDD" id="cd16917">
    <property type="entry name" value="HATPase_UhpB-NarQ-NarX-like"/>
    <property type="match status" value="1"/>
</dbReference>
<name>A0ABP4KW27_9ACTN</name>
<dbReference type="Pfam" id="PF07730">
    <property type="entry name" value="HisKA_3"/>
    <property type="match status" value="1"/>
</dbReference>
<dbReference type="Gene3D" id="3.30.565.10">
    <property type="entry name" value="Histidine kinase-like ATPase, C-terminal domain"/>
    <property type="match status" value="1"/>
</dbReference>
<evidence type="ECO:0000256" key="5">
    <source>
        <dbReference type="ARBA" id="ARBA00022741"/>
    </source>
</evidence>
<keyword evidence="10" id="KW-1133">Transmembrane helix</keyword>
<reference evidence="13" key="1">
    <citation type="journal article" date="2019" name="Int. J. Syst. Evol. Microbiol.">
        <title>The Global Catalogue of Microorganisms (GCM) 10K type strain sequencing project: providing services to taxonomists for standard genome sequencing and annotation.</title>
        <authorList>
            <consortium name="The Broad Institute Genomics Platform"/>
            <consortium name="The Broad Institute Genome Sequencing Center for Infectious Disease"/>
            <person name="Wu L."/>
            <person name="Ma J."/>
        </authorList>
    </citation>
    <scope>NUCLEOTIDE SEQUENCE [LARGE SCALE GENOMIC DNA]</scope>
    <source>
        <strain evidence="13">JCM 14303</strain>
    </source>
</reference>
<evidence type="ECO:0000259" key="11">
    <source>
        <dbReference type="Pfam" id="PF07730"/>
    </source>
</evidence>
<feature type="region of interest" description="Disordered" evidence="9">
    <location>
        <begin position="335"/>
        <end position="365"/>
    </location>
</feature>
<keyword evidence="5" id="KW-0547">Nucleotide-binding</keyword>
<dbReference type="Proteomes" id="UP001500363">
    <property type="component" value="Unassembled WGS sequence"/>
</dbReference>
<organism evidence="12 13">
    <name type="scientific">Kribbella lupini</name>
    <dbReference type="NCBI Taxonomy" id="291602"/>
    <lineage>
        <taxon>Bacteria</taxon>
        <taxon>Bacillati</taxon>
        <taxon>Actinomycetota</taxon>
        <taxon>Actinomycetes</taxon>
        <taxon>Propionibacteriales</taxon>
        <taxon>Kribbellaceae</taxon>
        <taxon>Kribbella</taxon>
    </lineage>
</organism>
<keyword evidence="10" id="KW-0812">Transmembrane</keyword>
<sequence>MTRKQAGLLGWNGVLARLLITAVTIGVLATARPSEPWAWPVLVAALLSFLAGTFLMHRHELWALGLLSYAALSAAVVTGMPGSNALILVLVPVTDVAVMTFARTPRLRRNQPIIAVGIGCVIVYAVSAALYDRTSSWFLSQLLWTAVLILFGLNRRYDELRAEQTRQLLDQTVLAQREHSRAAALDERTRIARELHDVLAHSLGALSVQLELAEALLSEKDDREAALDRIRRSRRLAVQGLVEARNAVATLRQDQVPALPEALQTLAQQHGQHHGRTPRFTVTGEPRPLDSGVVVALLGAARESLTNAARHAPGHPVELDLAYSPTAVRLKIRNRLGTAAMRPEGPRGPRPLRPERERGGPADDWEVAARPSTGYGVAGMRERLALVGGRLSAGTVGGEWVVVAEVADE</sequence>
<dbReference type="PANTHER" id="PTHR24421:SF10">
    <property type="entry name" value="NITRATE_NITRITE SENSOR PROTEIN NARQ"/>
    <property type="match status" value="1"/>
</dbReference>
<accession>A0ABP4KW27</accession>
<evidence type="ECO:0000313" key="13">
    <source>
        <dbReference type="Proteomes" id="UP001500363"/>
    </source>
</evidence>
<comment type="caution">
    <text evidence="12">The sequence shown here is derived from an EMBL/GenBank/DDBJ whole genome shotgun (WGS) entry which is preliminary data.</text>
</comment>
<dbReference type="InterPro" id="IPR011712">
    <property type="entry name" value="Sig_transdc_His_kin_sub3_dim/P"/>
</dbReference>
<keyword evidence="4" id="KW-0808">Transferase</keyword>
<dbReference type="EMBL" id="BAAANC010000001">
    <property type="protein sequence ID" value="GAA1508762.1"/>
    <property type="molecule type" value="Genomic_DNA"/>
</dbReference>
<dbReference type="RefSeq" id="WP_344167763.1">
    <property type="nucleotide sequence ID" value="NZ_BAAANC010000001.1"/>
</dbReference>
<evidence type="ECO:0000256" key="3">
    <source>
        <dbReference type="ARBA" id="ARBA00022553"/>
    </source>
</evidence>
<evidence type="ECO:0000256" key="10">
    <source>
        <dbReference type="SAM" id="Phobius"/>
    </source>
</evidence>
<evidence type="ECO:0000313" key="12">
    <source>
        <dbReference type="EMBL" id="GAA1508762.1"/>
    </source>
</evidence>
<evidence type="ECO:0000256" key="1">
    <source>
        <dbReference type="ARBA" id="ARBA00000085"/>
    </source>
</evidence>
<feature type="transmembrane region" description="Helical" evidence="10">
    <location>
        <begin position="37"/>
        <end position="56"/>
    </location>
</feature>
<dbReference type="GO" id="GO:0016301">
    <property type="term" value="F:kinase activity"/>
    <property type="evidence" value="ECO:0007669"/>
    <property type="project" value="UniProtKB-KW"/>
</dbReference>
<dbReference type="Gene3D" id="1.20.5.1930">
    <property type="match status" value="1"/>
</dbReference>
<protein>
    <recommendedName>
        <fullName evidence="2">histidine kinase</fullName>
        <ecNumber evidence="2">2.7.13.3</ecNumber>
    </recommendedName>
</protein>